<feature type="compositionally biased region" description="Polar residues" evidence="1">
    <location>
        <begin position="106"/>
        <end position="121"/>
    </location>
</feature>
<comment type="caution">
    <text evidence="2">The sequence shown here is derived from an EMBL/GenBank/DDBJ whole genome shotgun (WGS) entry which is preliminary data.</text>
</comment>
<feature type="region of interest" description="Disordered" evidence="1">
    <location>
        <begin position="18"/>
        <end position="86"/>
    </location>
</feature>
<sequence length="154" mass="16611">MNVSARLNILSEEAAKHRKVGCDPDYVSRKVKNGSWPAEDRHEVAISTESPASAFTPVRQWEAEGNSGRLAGPKGGGSSHGPRARRESYVQRVLSYLPALGSFQASSPSVLAQTDPPTQLHQLGDHCRTQSSLVNETGPEDENLPRGLNRVNAA</sequence>
<evidence type="ECO:0000313" key="3">
    <source>
        <dbReference type="Proteomes" id="UP001279410"/>
    </source>
</evidence>
<evidence type="ECO:0000256" key="1">
    <source>
        <dbReference type="SAM" id="MobiDB-lite"/>
    </source>
</evidence>
<feature type="region of interest" description="Disordered" evidence="1">
    <location>
        <begin position="106"/>
        <end position="154"/>
    </location>
</feature>
<accession>A0AAD3RPI4</accession>
<proteinExistence type="predicted"/>
<dbReference type="EMBL" id="BRZM01003052">
    <property type="protein sequence ID" value="GLD75540.1"/>
    <property type="molecule type" value="Genomic_DNA"/>
</dbReference>
<dbReference type="Proteomes" id="UP001279410">
    <property type="component" value="Unassembled WGS sequence"/>
</dbReference>
<evidence type="ECO:0000313" key="2">
    <source>
        <dbReference type="EMBL" id="GLD75540.1"/>
    </source>
</evidence>
<feature type="non-terminal residue" evidence="2">
    <location>
        <position position="1"/>
    </location>
</feature>
<keyword evidence="3" id="KW-1185">Reference proteome</keyword>
<reference evidence="2" key="1">
    <citation type="submission" date="2022-08" db="EMBL/GenBank/DDBJ databases">
        <title>Genome sequencing of akame (Lates japonicus).</title>
        <authorList>
            <person name="Hashiguchi Y."/>
            <person name="Takahashi H."/>
        </authorList>
    </citation>
    <scope>NUCLEOTIDE SEQUENCE</scope>
    <source>
        <strain evidence="2">Kochi</strain>
    </source>
</reference>
<dbReference type="AlphaFoldDB" id="A0AAD3RPI4"/>
<protein>
    <submittedName>
        <fullName evidence="2">SMC5-SMC6 complex localization factor protein 1 isoform X1</fullName>
    </submittedName>
</protein>
<gene>
    <name evidence="2" type="ORF">AKAME5_002687400</name>
</gene>
<name>A0AAD3RPI4_LATJO</name>
<organism evidence="2 3">
    <name type="scientific">Lates japonicus</name>
    <name type="common">Japanese lates</name>
    <dbReference type="NCBI Taxonomy" id="270547"/>
    <lineage>
        <taxon>Eukaryota</taxon>
        <taxon>Metazoa</taxon>
        <taxon>Chordata</taxon>
        <taxon>Craniata</taxon>
        <taxon>Vertebrata</taxon>
        <taxon>Euteleostomi</taxon>
        <taxon>Actinopterygii</taxon>
        <taxon>Neopterygii</taxon>
        <taxon>Teleostei</taxon>
        <taxon>Neoteleostei</taxon>
        <taxon>Acanthomorphata</taxon>
        <taxon>Carangaria</taxon>
        <taxon>Carangaria incertae sedis</taxon>
        <taxon>Centropomidae</taxon>
        <taxon>Lates</taxon>
    </lineage>
</organism>